<feature type="transmembrane region" description="Helical" evidence="6">
    <location>
        <begin position="395"/>
        <end position="417"/>
    </location>
</feature>
<dbReference type="InterPro" id="IPR044770">
    <property type="entry name" value="MFS_spinster-like"/>
</dbReference>
<keyword evidence="3 6" id="KW-0812">Transmembrane</keyword>
<name>A0AAW9RPS0_9GAMM</name>
<evidence type="ECO:0000256" key="6">
    <source>
        <dbReference type="SAM" id="Phobius"/>
    </source>
</evidence>
<keyword evidence="5 6" id="KW-0472">Membrane</keyword>
<dbReference type="Pfam" id="PF07690">
    <property type="entry name" value="MFS_1"/>
    <property type="match status" value="1"/>
</dbReference>
<dbReference type="PROSITE" id="PS50850">
    <property type="entry name" value="MFS"/>
    <property type="match status" value="1"/>
</dbReference>
<dbReference type="Proteomes" id="UP001359886">
    <property type="component" value="Unassembled WGS sequence"/>
</dbReference>
<dbReference type="PANTHER" id="PTHR23505">
    <property type="entry name" value="SPINSTER"/>
    <property type="match status" value="1"/>
</dbReference>
<dbReference type="PANTHER" id="PTHR23505:SF79">
    <property type="entry name" value="PROTEIN SPINSTER"/>
    <property type="match status" value="1"/>
</dbReference>
<feature type="transmembrane region" description="Helical" evidence="6">
    <location>
        <begin position="56"/>
        <end position="78"/>
    </location>
</feature>
<evidence type="ECO:0000259" key="7">
    <source>
        <dbReference type="PROSITE" id="PS50850"/>
    </source>
</evidence>
<evidence type="ECO:0000313" key="8">
    <source>
        <dbReference type="EMBL" id="MEJ8569546.1"/>
    </source>
</evidence>
<dbReference type="InterPro" id="IPR011701">
    <property type="entry name" value="MFS"/>
</dbReference>
<feature type="transmembrane region" description="Helical" evidence="6">
    <location>
        <begin position="114"/>
        <end position="133"/>
    </location>
</feature>
<evidence type="ECO:0000256" key="5">
    <source>
        <dbReference type="ARBA" id="ARBA00023136"/>
    </source>
</evidence>
<feature type="transmembrane region" description="Helical" evidence="6">
    <location>
        <begin position="145"/>
        <end position="170"/>
    </location>
</feature>
<feature type="transmembrane region" description="Helical" evidence="6">
    <location>
        <begin position="12"/>
        <end position="36"/>
    </location>
</feature>
<comment type="caution">
    <text evidence="8">The sequence shown here is derived from an EMBL/GenBank/DDBJ whole genome shotgun (WGS) entry which is preliminary data.</text>
</comment>
<keyword evidence="9" id="KW-1185">Reference proteome</keyword>
<feature type="transmembrane region" description="Helical" evidence="6">
    <location>
        <begin position="90"/>
        <end position="108"/>
    </location>
</feature>
<feature type="transmembrane region" description="Helical" evidence="6">
    <location>
        <begin position="359"/>
        <end position="383"/>
    </location>
</feature>
<dbReference type="GO" id="GO:0016020">
    <property type="term" value="C:membrane"/>
    <property type="evidence" value="ECO:0007669"/>
    <property type="project" value="UniProtKB-SubCell"/>
</dbReference>
<accession>A0AAW9RPS0</accession>
<evidence type="ECO:0000256" key="4">
    <source>
        <dbReference type="ARBA" id="ARBA00022989"/>
    </source>
</evidence>
<dbReference type="SUPFAM" id="SSF103473">
    <property type="entry name" value="MFS general substrate transporter"/>
    <property type="match status" value="1"/>
</dbReference>
<feature type="transmembrane region" description="Helical" evidence="6">
    <location>
        <begin position="176"/>
        <end position="197"/>
    </location>
</feature>
<dbReference type="AlphaFoldDB" id="A0AAW9RPS0"/>
<feature type="transmembrane region" description="Helical" evidence="6">
    <location>
        <begin position="299"/>
        <end position="318"/>
    </location>
</feature>
<evidence type="ECO:0000256" key="3">
    <source>
        <dbReference type="ARBA" id="ARBA00022692"/>
    </source>
</evidence>
<keyword evidence="4 6" id="KW-1133">Transmembrane helix</keyword>
<evidence type="ECO:0000313" key="9">
    <source>
        <dbReference type="Proteomes" id="UP001359886"/>
    </source>
</evidence>
<dbReference type="InterPro" id="IPR036259">
    <property type="entry name" value="MFS_trans_sf"/>
</dbReference>
<feature type="domain" description="Major facilitator superfamily (MFS) profile" evidence="7">
    <location>
        <begin position="23"/>
        <end position="421"/>
    </location>
</feature>
<feature type="transmembrane region" description="Helical" evidence="6">
    <location>
        <begin position="218"/>
        <end position="243"/>
    </location>
</feature>
<dbReference type="Gene3D" id="1.20.1250.20">
    <property type="entry name" value="MFS general substrate transporter like domains"/>
    <property type="match status" value="2"/>
</dbReference>
<sequence length="438" mass="46784">MTARAPGSTQSLGVLNSLRTHLLLVLLIALNFLNFVDRYLLKGFANDVISDLGLTYLQFGLLTGIVFSVFYSTCGLFIGIIADHFNRLKVIAAGAMIWSALTALTGVARGFPDIALARAFIGVGESALTPASLSLIKDIFPPRRLALVTSLYYLGVPLGTGFSVVVAGLLGPSLGWRGTFILLGMAGVVLSLLVLLFREPRRQSGTPSAINFRTSFQALARTLAGSPALRYLILASVLMQFSLGGDVFEQVWLVNERGFDSQSARLIFGSIYLVAATIALILGGLLADWLGARHPQGKLHALLIAALFLVPTLLFRITPPDLPFFYVFAVLSSMFASLTIGPYYSSIQELSPAHMRSTVLAFVLLATTLVGFSLGSAVFGMLTDAFTSWGLAQPLSVAMMVVNGIGLLSIPAVLLAIRHHKGSELPEIAEPLASARGR</sequence>
<comment type="subcellular location">
    <subcellularLocation>
        <location evidence="1">Membrane</location>
        <topology evidence="1">Multi-pass membrane protein</topology>
    </subcellularLocation>
</comment>
<evidence type="ECO:0000256" key="1">
    <source>
        <dbReference type="ARBA" id="ARBA00004141"/>
    </source>
</evidence>
<dbReference type="RefSeq" id="WP_354696869.1">
    <property type="nucleotide sequence ID" value="NZ_JAZHOG010000015.1"/>
</dbReference>
<protein>
    <submittedName>
        <fullName evidence="8">MFS transporter</fullName>
    </submittedName>
</protein>
<proteinExistence type="predicted"/>
<feature type="transmembrane region" description="Helical" evidence="6">
    <location>
        <begin position="324"/>
        <end position="347"/>
    </location>
</feature>
<dbReference type="GO" id="GO:0022857">
    <property type="term" value="F:transmembrane transporter activity"/>
    <property type="evidence" value="ECO:0007669"/>
    <property type="project" value="InterPro"/>
</dbReference>
<dbReference type="EMBL" id="JAZHOG010000015">
    <property type="protein sequence ID" value="MEJ8569546.1"/>
    <property type="molecule type" value="Genomic_DNA"/>
</dbReference>
<organism evidence="8 9">
    <name type="scientific">Elongatibacter sediminis</name>
    <dbReference type="NCBI Taxonomy" id="3119006"/>
    <lineage>
        <taxon>Bacteria</taxon>
        <taxon>Pseudomonadati</taxon>
        <taxon>Pseudomonadota</taxon>
        <taxon>Gammaproteobacteria</taxon>
        <taxon>Chromatiales</taxon>
        <taxon>Wenzhouxiangellaceae</taxon>
        <taxon>Elongatibacter</taxon>
    </lineage>
</organism>
<reference evidence="8 9" key="1">
    <citation type="submission" date="2024-02" db="EMBL/GenBank/DDBJ databases">
        <title>A novel Wenzhouxiangellaceae bacterium, isolated from coastal sediments.</title>
        <authorList>
            <person name="Du Z.-J."/>
            <person name="Ye Y.-Q."/>
            <person name="Zhang X.-Y."/>
        </authorList>
    </citation>
    <scope>NUCLEOTIDE SEQUENCE [LARGE SCALE GENOMIC DNA]</scope>
    <source>
        <strain evidence="8 9">CH-27</strain>
    </source>
</reference>
<gene>
    <name evidence="8" type="ORF">V3330_18105</name>
</gene>
<evidence type="ECO:0000256" key="2">
    <source>
        <dbReference type="ARBA" id="ARBA00022448"/>
    </source>
</evidence>
<keyword evidence="2" id="KW-0813">Transport</keyword>
<dbReference type="InterPro" id="IPR020846">
    <property type="entry name" value="MFS_dom"/>
</dbReference>
<feature type="transmembrane region" description="Helical" evidence="6">
    <location>
        <begin position="263"/>
        <end position="287"/>
    </location>
</feature>